<dbReference type="InterPro" id="IPR038765">
    <property type="entry name" value="Papain-like_cys_pep_sf"/>
</dbReference>
<keyword evidence="3" id="KW-1185">Reference proteome</keyword>
<organism evidence="2 3">
    <name type="scientific">Brassica napus</name>
    <name type="common">Rape</name>
    <dbReference type="NCBI Taxonomy" id="3708"/>
    <lineage>
        <taxon>Eukaryota</taxon>
        <taxon>Viridiplantae</taxon>
        <taxon>Streptophyta</taxon>
        <taxon>Embryophyta</taxon>
        <taxon>Tracheophyta</taxon>
        <taxon>Spermatophyta</taxon>
        <taxon>Magnoliopsida</taxon>
        <taxon>eudicotyledons</taxon>
        <taxon>Gunneridae</taxon>
        <taxon>Pentapetalae</taxon>
        <taxon>rosids</taxon>
        <taxon>malvids</taxon>
        <taxon>Brassicales</taxon>
        <taxon>Brassicaceae</taxon>
        <taxon>Brassiceae</taxon>
        <taxon>Brassica</taxon>
    </lineage>
</organism>
<feature type="non-terminal residue" evidence="2">
    <location>
        <position position="1"/>
    </location>
</feature>
<proteinExistence type="predicted"/>
<accession>A0ABQ7Y068</accession>
<dbReference type="PANTHER" id="PTHR46137">
    <property type="entry name" value="OS05G0310600 PROTEIN"/>
    <property type="match status" value="1"/>
</dbReference>
<feature type="domain" description="LRAT" evidence="1">
    <location>
        <begin position="51"/>
        <end position="202"/>
    </location>
</feature>
<sequence length="553" mass="60241">FGSITKKIKLCGNRKTQSHTTQTEKSSGSFKMGLFSNKISREEVKPGDHIYSWRTAYVYAHHGIYVGDNKVIHFTRGGGRQTETGTFLDKLVVSSSPNYPQCLVCKDHSSFNGDKVITSCLDCFLAGGNLYLFKYNVSRSSFLAKPRGGTCTLAPSDPPEDVLVRANFQLHMDGWFGDYDVTENNCEDFAIYCKTGLLVCKKNRFGTSGQVNAAAAASLALALHACGLSMLGVGVYCYGRVASDVSRNGDVIKVPAKKLVSILESDRTSPREGWLSIAGPKFRAKVNQRRHRNKKKMGLFSNKISRDELKAGDHIYSWRSYIYSHHGIYVGDGKVIHFTRRGGLEIGTGTYLDNIIQISVPRHGDNPCPNCGDQSILDGVISSCLDCFLAGGSLYLFQYDVSKAVLVAKQRGGTCTTAPSDPPEEVVHRAKCLLWSNGFGEYHLLDNNCEDFAIYCKTGLLVFSVTKSGSSSQVNAVCAAGGVASLALRGGKDCWSSGFVGAVAVAGYSNYCIGRVAYDVGVRKDVRKVPVEELATLMAVRNILDNTNSDKNK</sequence>
<dbReference type="InterPro" id="IPR007053">
    <property type="entry name" value="LRAT_dom"/>
</dbReference>
<protein>
    <recommendedName>
        <fullName evidence="1">LRAT domain-containing protein</fullName>
    </recommendedName>
</protein>
<evidence type="ECO:0000313" key="3">
    <source>
        <dbReference type="Proteomes" id="UP000824890"/>
    </source>
</evidence>
<dbReference type="PROSITE" id="PS51934">
    <property type="entry name" value="LRAT"/>
    <property type="match status" value="2"/>
</dbReference>
<name>A0ABQ7Y068_BRANA</name>
<reference evidence="2 3" key="1">
    <citation type="submission" date="2021-05" db="EMBL/GenBank/DDBJ databases">
        <title>Genome Assembly of Synthetic Allotetraploid Brassica napus Reveals Homoeologous Exchanges between Subgenomes.</title>
        <authorList>
            <person name="Davis J.T."/>
        </authorList>
    </citation>
    <scope>NUCLEOTIDE SEQUENCE [LARGE SCALE GENOMIC DNA]</scope>
    <source>
        <strain evidence="3">cv. Da-Ae</strain>
        <tissue evidence="2">Seedling</tissue>
    </source>
</reference>
<evidence type="ECO:0000259" key="1">
    <source>
        <dbReference type="PROSITE" id="PS51934"/>
    </source>
</evidence>
<feature type="domain" description="LRAT" evidence="1">
    <location>
        <begin position="315"/>
        <end position="465"/>
    </location>
</feature>
<dbReference type="EMBL" id="JAGKQM010000019">
    <property type="protein sequence ID" value="KAH0860713.1"/>
    <property type="molecule type" value="Genomic_DNA"/>
</dbReference>
<dbReference type="Pfam" id="PF04970">
    <property type="entry name" value="LRAT"/>
    <property type="match status" value="2"/>
</dbReference>
<dbReference type="SUPFAM" id="SSF54001">
    <property type="entry name" value="Cysteine proteinases"/>
    <property type="match status" value="1"/>
</dbReference>
<evidence type="ECO:0000313" key="2">
    <source>
        <dbReference type="EMBL" id="KAH0860713.1"/>
    </source>
</evidence>
<gene>
    <name evidence="2" type="ORF">HID58_088974</name>
</gene>
<dbReference type="Gene3D" id="3.90.1720.10">
    <property type="entry name" value="endopeptidase domain like (from Nostoc punctiforme)"/>
    <property type="match status" value="2"/>
</dbReference>
<dbReference type="Proteomes" id="UP000824890">
    <property type="component" value="Unassembled WGS sequence"/>
</dbReference>
<comment type="caution">
    <text evidence="2">The sequence shown here is derived from an EMBL/GenBank/DDBJ whole genome shotgun (WGS) entry which is preliminary data.</text>
</comment>
<dbReference type="PANTHER" id="PTHR46137:SF16">
    <property type="entry name" value="LRAT DOMAIN-CONTAINING PROTEIN"/>
    <property type="match status" value="1"/>
</dbReference>